<dbReference type="GO" id="GO:0005829">
    <property type="term" value="C:cytosol"/>
    <property type="evidence" value="ECO:0007669"/>
    <property type="project" value="TreeGrafter"/>
</dbReference>
<dbReference type="SUPFAM" id="SSF52540">
    <property type="entry name" value="P-loop containing nucleoside triphosphate hydrolases"/>
    <property type="match status" value="1"/>
</dbReference>
<dbReference type="PROSITE" id="PS51198">
    <property type="entry name" value="UVRD_HELICASE_ATP_BIND"/>
    <property type="match status" value="1"/>
</dbReference>
<comment type="catalytic activity">
    <reaction evidence="7">
        <text>Couples ATP hydrolysis with the unwinding of duplex DNA by translocating in the 3'-5' direction.</text>
        <dbReference type="EC" id="5.6.2.4"/>
    </reaction>
</comment>
<evidence type="ECO:0000256" key="1">
    <source>
        <dbReference type="ARBA" id="ARBA00009922"/>
    </source>
</evidence>
<evidence type="ECO:0000256" key="2">
    <source>
        <dbReference type="ARBA" id="ARBA00022741"/>
    </source>
</evidence>
<dbReference type="PANTHER" id="PTHR11070">
    <property type="entry name" value="UVRD / RECB / PCRA DNA HELICASE FAMILY MEMBER"/>
    <property type="match status" value="1"/>
</dbReference>
<dbReference type="CDD" id="cd18807">
    <property type="entry name" value="SF1_C_UvrD"/>
    <property type="match status" value="1"/>
</dbReference>
<accession>E3BKA6</accession>
<evidence type="ECO:0000256" key="3">
    <source>
        <dbReference type="ARBA" id="ARBA00022801"/>
    </source>
</evidence>
<dbReference type="GO" id="GO:0003677">
    <property type="term" value="F:DNA binding"/>
    <property type="evidence" value="ECO:0007669"/>
    <property type="project" value="InterPro"/>
</dbReference>
<keyword evidence="4 10" id="KW-0347">Helicase</keyword>
<evidence type="ECO:0000313" key="12">
    <source>
        <dbReference type="EMBL" id="EFP96491.1"/>
    </source>
</evidence>
<comment type="catalytic activity">
    <reaction evidence="9">
        <text>ATP + H2O = ADP + phosphate + H(+)</text>
        <dbReference type="Rhea" id="RHEA:13065"/>
        <dbReference type="ChEBI" id="CHEBI:15377"/>
        <dbReference type="ChEBI" id="CHEBI:15378"/>
        <dbReference type="ChEBI" id="CHEBI:30616"/>
        <dbReference type="ChEBI" id="CHEBI:43474"/>
        <dbReference type="ChEBI" id="CHEBI:456216"/>
        <dbReference type="EC" id="5.6.2.4"/>
    </reaction>
</comment>
<dbReference type="eggNOG" id="COG0210">
    <property type="taxonomic scope" value="Bacteria"/>
</dbReference>
<sequence length="685" mass="79357">MHLTASKQAQFFIQDEYFHVELKDDSIIVAAALLEEHIPFNVWNGRVNIEPGIFWGQLKFYSHSENSEQVVWLVQGLPLKKCREFARNAVAHYQKWYQNQCEQLEKYLPSWEEKLHEFEFQPAFLAHSRVHSFCETVSTDLKKIDITLDEASRRIPSRLAPIVEWFRNCDENLVRRNELWMETELENWQVLFSQIEASPLNDSQRRAVLLNDDNNLVLAGAGSGKTSVLIARVAYLLQSHLAQSEELLMLAFGRDAAQEMKQRLSDKIGMATEGIKVNTFHQLGMHILQQVESEEIRISPLVTNSEQCDAWYTNWLKQHWGMPNNFKRWQKHLNKWPVAYLVGDEELAGQYSNTKLIQWLSSQVAQLCSLGVGKKELQKRLIEHPDYTRLNSELSLVWPCFQAWQNELKQGGYIDFNTMITKATSYVKKGKFHNPWRYIMIDEYQDISPQRLELIESLCKGVSKQPCVLFAVGDDWQSIYQFAGSDVDLTTGFSERFPHSTIHSLDTTYRFNNQIGAVANRFIQKNPFQLEKQLESHKQQKSKSVALINIAQVEKVLAKLNTLEKGYEVLLLGRNHYHKPELLFEWSERFKFLSIGFMTCHASKGREADYVIVLNVDEGQFPAKVKALHLDNALSQNSDTFPYAEERRLFYVALTRAKKKVWLAYSAGGSSFIKELLEGDYPIIK</sequence>
<dbReference type="Gene3D" id="3.40.50.300">
    <property type="entry name" value="P-loop containing nucleotide triphosphate hydrolases"/>
    <property type="match status" value="2"/>
</dbReference>
<comment type="caution">
    <text evidence="12">The sequence shown here is derived from an EMBL/GenBank/DDBJ whole genome shotgun (WGS) entry which is preliminary data.</text>
</comment>
<dbReference type="InterPro" id="IPR014017">
    <property type="entry name" value="DNA_helicase_UvrD-like_C"/>
</dbReference>
<reference evidence="12 13" key="1">
    <citation type="journal article" date="2012" name="Int. J. Syst. Evol. Microbiol.">
        <title>Vibrio caribbeanicus sp. nov., isolated from the marine sponge Scleritoderma cyanea.</title>
        <authorList>
            <person name="Hoffmann M."/>
            <person name="Monday S.R."/>
            <person name="Allard M.W."/>
            <person name="Strain E.A."/>
            <person name="Whittaker P."/>
            <person name="Naum M."/>
            <person name="McCarthy P.J."/>
            <person name="Lopez J.V."/>
            <person name="Fischer M."/>
            <person name="Brown E.W."/>
        </authorList>
    </citation>
    <scope>NUCLEOTIDE SEQUENCE [LARGE SCALE GENOMIC DNA]</scope>
    <source>
        <strain evidence="12 13">ATCC BAA-2122</strain>
    </source>
</reference>
<dbReference type="InterPro" id="IPR013986">
    <property type="entry name" value="DExx_box_DNA_helicase_dom_sf"/>
</dbReference>
<evidence type="ECO:0000256" key="8">
    <source>
        <dbReference type="ARBA" id="ARBA00034808"/>
    </source>
</evidence>
<comment type="similarity">
    <text evidence="1">Belongs to the helicase family. UvrD subfamily.</text>
</comment>
<dbReference type="RefSeq" id="WP_009601469.1">
    <property type="nucleotide sequence ID" value="NZ_AEIU01000074.1"/>
</dbReference>
<dbReference type="Pfam" id="PF13361">
    <property type="entry name" value="UvrD_C"/>
    <property type="match status" value="1"/>
</dbReference>
<dbReference type="PANTHER" id="PTHR11070:SF63">
    <property type="entry name" value="DNA HELICASE IV"/>
    <property type="match status" value="1"/>
</dbReference>
<dbReference type="GO" id="GO:0000725">
    <property type="term" value="P:recombinational repair"/>
    <property type="evidence" value="ECO:0007669"/>
    <property type="project" value="TreeGrafter"/>
</dbReference>
<feature type="binding site" evidence="10">
    <location>
        <begin position="219"/>
        <end position="226"/>
    </location>
    <ligand>
        <name>ATP</name>
        <dbReference type="ChEBI" id="CHEBI:30616"/>
    </ligand>
</feature>
<dbReference type="InterPro" id="IPR014016">
    <property type="entry name" value="UvrD-like_ATP-bd"/>
</dbReference>
<evidence type="ECO:0000256" key="4">
    <source>
        <dbReference type="ARBA" id="ARBA00022806"/>
    </source>
</evidence>
<dbReference type="Pfam" id="PF00580">
    <property type="entry name" value="UvrD-helicase"/>
    <property type="match status" value="1"/>
</dbReference>
<dbReference type="EC" id="5.6.2.4" evidence="8"/>
<organism evidence="12 13">
    <name type="scientific">Vibrio caribbeanicus ATCC BAA-2122</name>
    <dbReference type="NCBI Taxonomy" id="796620"/>
    <lineage>
        <taxon>Bacteria</taxon>
        <taxon>Pseudomonadati</taxon>
        <taxon>Pseudomonadota</taxon>
        <taxon>Gammaproteobacteria</taxon>
        <taxon>Vibrionales</taxon>
        <taxon>Vibrionaceae</taxon>
        <taxon>Vibrio</taxon>
    </lineage>
</organism>
<feature type="domain" description="UvrD-like helicase ATP-binding" evidence="11">
    <location>
        <begin position="198"/>
        <end position="512"/>
    </location>
</feature>
<dbReference type="Pfam" id="PF12462">
    <property type="entry name" value="Helicase_IV_N"/>
    <property type="match status" value="1"/>
</dbReference>
<keyword evidence="6" id="KW-0413">Isomerase</keyword>
<evidence type="ECO:0000256" key="5">
    <source>
        <dbReference type="ARBA" id="ARBA00022840"/>
    </source>
</evidence>
<dbReference type="OrthoDB" id="5298826at2"/>
<keyword evidence="2 10" id="KW-0547">Nucleotide-binding</keyword>
<dbReference type="AlphaFoldDB" id="E3BKA6"/>
<dbReference type="FunFam" id="3.40.50.300:FF:000975">
    <property type="entry name" value="DNA helicase"/>
    <property type="match status" value="1"/>
</dbReference>
<dbReference type="GO" id="GO:0016887">
    <property type="term" value="F:ATP hydrolysis activity"/>
    <property type="evidence" value="ECO:0007669"/>
    <property type="project" value="RHEA"/>
</dbReference>
<keyword evidence="3 10" id="KW-0378">Hydrolase</keyword>
<evidence type="ECO:0000256" key="10">
    <source>
        <dbReference type="PROSITE-ProRule" id="PRU00560"/>
    </source>
</evidence>
<dbReference type="CDD" id="cd17932">
    <property type="entry name" value="DEXQc_UvrD"/>
    <property type="match status" value="1"/>
</dbReference>
<dbReference type="InterPro" id="IPR000212">
    <property type="entry name" value="DNA_helicase_UvrD/REP"/>
</dbReference>
<dbReference type="InterPro" id="IPR027417">
    <property type="entry name" value="P-loop_NTPase"/>
</dbReference>
<gene>
    <name evidence="12" type="primary">helD</name>
    <name evidence="12" type="ORF">VIBC2010_04914</name>
</gene>
<dbReference type="Gene3D" id="1.10.10.160">
    <property type="match status" value="1"/>
</dbReference>
<dbReference type="NCBIfam" id="NF008276">
    <property type="entry name" value="PRK11054.1"/>
    <property type="match status" value="1"/>
</dbReference>
<evidence type="ECO:0000256" key="6">
    <source>
        <dbReference type="ARBA" id="ARBA00023235"/>
    </source>
</evidence>
<protein>
    <recommendedName>
        <fullName evidence="8">DNA 3'-5' helicase</fullName>
        <ecNumber evidence="8">5.6.2.4</ecNumber>
    </recommendedName>
</protein>
<dbReference type="InterPro" id="IPR022161">
    <property type="entry name" value="Helicase_IV_N"/>
</dbReference>
<dbReference type="EMBL" id="AEIU01000074">
    <property type="protein sequence ID" value="EFP96491.1"/>
    <property type="molecule type" value="Genomic_DNA"/>
</dbReference>
<dbReference type="GO" id="GO:0005524">
    <property type="term" value="F:ATP binding"/>
    <property type="evidence" value="ECO:0007669"/>
    <property type="project" value="UniProtKB-UniRule"/>
</dbReference>
<name>E3BKA6_9VIBR</name>
<dbReference type="GO" id="GO:0043138">
    <property type="term" value="F:3'-5' DNA helicase activity"/>
    <property type="evidence" value="ECO:0007669"/>
    <property type="project" value="UniProtKB-EC"/>
</dbReference>
<evidence type="ECO:0000256" key="7">
    <source>
        <dbReference type="ARBA" id="ARBA00034617"/>
    </source>
</evidence>
<keyword evidence="13" id="KW-1185">Reference proteome</keyword>
<dbReference type="Proteomes" id="UP000002943">
    <property type="component" value="Unassembled WGS sequence"/>
</dbReference>
<evidence type="ECO:0000256" key="9">
    <source>
        <dbReference type="ARBA" id="ARBA00048988"/>
    </source>
</evidence>
<evidence type="ECO:0000259" key="11">
    <source>
        <dbReference type="PROSITE" id="PS51198"/>
    </source>
</evidence>
<proteinExistence type="inferred from homology"/>
<evidence type="ECO:0000313" key="13">
    <source>
        <dbReference type="Proteomes" id="UP000002943"/>
    </source>
</evidence>
<keyword evidence="5 10" id="KW-0067">ATP-binding</keyword>
<dbReference type="STRING" id="796620.VIBC2010_04914"/>